<dbReference type="Proteomes" id="UP000593576">
    <property type="component" value="Unassembled WGS sequence"/>
</dbReference>
<gene>
    <name evidence="1" type="ORF">Goshw_023192</name>
</gene>
<proteinExistence type="predicted"/>
<accession>A0A7J9KNE7</accession>
<dbReference type="AlphaFoldDB" id="A0A7J9KNE7"/>
<dbReference type="OrthoDB" id="1090008at2759"/>
<keyword evidence="2" id="KW-1185">Reference proteome</keyword>
<evidence type="ECO:0000313" key="2">
    <source>
        <dbReference type="Proteomes" id="UP000593576"/>
    </source>
</evidence>
<reference evidence="1 2" key="1">
    <citation type="journal article" date="2019" name="Genome Biol. Evol.">
        <title>Insights into the evolution of the New World diploid cottons (Gossypium, subgenus Houzingenia) based on genome sequencing.</title>
        <authorList>
            <person name="Grover C.E."/>
            <person name="Arick M.A. 2nd"/>
            <person name="Thrash A."/>
            <person name="Conover J.L."/>
            <person name="Sanders W.S."/>
            <person name="Peterson D.G."/>
            <person name="Frelichowski J.E."/>
            <person name="Scheffler J.A."/>
            <person name="Scheffler B.E."/>
            <person name="Wendel J.F."/>
        </authorList>
    </citation>
    <scope>NUCLEOTIDE SEQUENCE [LARGE SCALE GENOMIC DNA]</scope>
    <source>
        <strain evidence="1">1</strain>
        <tissue evidence="1">Leaf</tissue>
    </source>
</reference>
<organism evidence="1 2">
    <name type="scientific">Gossypium schwendimanii</name>
    <name type="common">Cotton</name>
    <dbReference type="NCBI Taxonomy" id="34291"/>
    <lineage>
        <taxon>Eukaryota</taxon>
        <taxon>Viridiplantae</taxon>
        <taxon>Streptophyta</taxon>
        <taxon>Embryophyta</taxon>
        <taxon>Tracheophyta</taxon>
        <taxon>Spermatophyta</taxon>
        <taxon>Magnoliopsida</taxon>
        <taxon>eudicotyledons</taxon>
        <taxon>Gunneridae</taxon>
        <taxon>Pentapetalae</taxon>
        <taxon>rosids</taxon>
        <taxon>malvids</taxon>
        <taxon>Malvales</taxon>
        <taxon>Malvaceae</taxon>
        <taxon>Malvoideae</taxon>
        <taxon>Gossypium</taxon>
    </lineage>
</organism>
<dbReference type="EMBL" id="JABFAF010000001">
    <property type="protein sequence ID" value="MBA0847779.1"/>
    <property type="molecule type" value="Genomic_DNA"/>
</dbReference>
<evidence type="ECO:0000313" key="1">
    <source>
        <dbReference type="EMBL" id="MBA0847779.1"/>
    </source>
</evidence>
<protein>
    <submittedName>
        <fullName evidence="1">Uncharacterized protein</fullName>
    </submittedName>
</protein>
<comment type="caution">
    <text evidence="1">The sequence shown here is derived from an EMBL/GenBank/DDBJ whole genome shotgun (WGS) entry which is preliminary data.</text>
</comment>
<name>A0A7J9KNE7_GOSSC</name>
<sequence>MMEFLWFKDFKDTNIDPKWSAFNYLLEVTIVDQEKSQQRSFKIRKVRNISLGFWCLGSIQKKKGLKRKHKFKEENNKNKRPIVSYPPPLLPQTSQFLILFS</sequence>